<evidence type="ECO:0008006" key="3">
    <source>
        <dbReference type="Google" id="ProtNLM"/>
    </source>
</evidence>
<keyword evidence="1" id="KW-0812">Transmembrane</keyword>
<dbReference type="AlphaFoldDB" id="E1YCT9"/>
<reference evidence="2" key="1">
    <citation type="journal article" date="2011" name="Environ. Microbiol.">
        <title>Genomic insights into the metabolic potential of the polycyclic aromatic hydrocarbon degrading sulfate-reducing Deltaproteobacterium N47.</title>
        <authorList>
            <person name="Bergmann F."/>
            <person name="Selesi D."/>
            <person name="Weinmaier T."/>
            <person name="Tischler P."/>
            <person name="Rattei T."/>
            <person name="Meckenstock R.U."/>
        </authorList>
    </citation>
    <scope>NUCLEOTIDE SEQUENCE</scope>
</reference>
<dbReference type="Pfam" id="PF07963">
    <property type="entry name" value="N_methyl"/>
    <property type="match status" value="1"/>
</dbReference>
<evidence type="ECO:0000313" key="2">
    <source>
        <dbReference type="EMBL" id="CBX28383.1"/>
    </source>
</evidence>
<organism evidence="2">
    <name type="scientific">uncultured Desulfobacterium sp</name>
    <dbReference type="NCBI Taxonomy" id="201089"/>
    <lineage>
        <taxon>Bacteria</taxon>
        <taxon>Pseudomonadati</taxon>
        <taxon>Thermodesulfobacteriota</taxon>
        <taxon>Desulfobacteria</taxon>
        <taxon>Desulfobacterales</taxon>
        <taxon>Desulfobacteriaceae</taxon>
        <taxon>Desulfobacterium</taxon>
        <taxon>environmental samples</taxon>
    </lineage>
</organism>
<proteinExistence type="predicted"/>
<sequence>MKQEGFYKDEKSGRMIKFSFNKNGFTIIELVVVLILLSIFTPVVMSRFILHDRRQRKP</sequence>
<accession>E1YCT9</accession>
<keyword evidence="1" id="KW-0472">Membrane</keyword>
<dbReference type="EMBL" id="FR695868">
    <property type="protein sequence ID" value="CBX28383.1"/>
    <property type="molecule type" value="Genomic_DNA"/>
</dbReference>
<protein>
    <recommendedName>
        <fullName evidence="3">Prepilin-type N-terminal cleavage/methylation domain-containing protein</fullName>
    </recommendedName>
</protein>
<gene>
    <name evidence="2" type="ORF">N47_G37070</name>
</gene>
<name>E1YCT9_9BACT</name>
<keyword evidence="1" id="KW-1133">Transmembrane helix</keyword>
<feature type="transmembrane region" description="Helical" evidence="1">
    <location>
        <begin position="25"/>
        <end position="50"/>
    </location>
</feature>
<dbReference type="InterPro" id="IPR012902">
    <property type="entry name" value="N_methyl_site"/>
</dbReference>
<evidence type="ECO:0000256" key="1">
    <source>
        <dbReference type="SAM" id="Phobius"/>
    </source>
</evidence>
<dbReference type="NCBIfam" id="TIGR02532">
    <property type="entry name" value="IV_pilin_GFxxxE"/>
    <property type="match status" value="1"/>
</dbReference>